<dbReference type="RefSeq" id="WP_219503876.1">
    <property type="nucleotide sequence ID" value="NZ_JAHXDN010000003.1"/>
</dbReference>
<evidence type="ECO:0000313" key="3">
    <source>
        <dbReference type="Proteomes" id="UP001138661"/>
    </source>
</evidence>
<gene>
    <name evidence="2" type="ORF">KX928_12735</name>
</gene>
<accession>A0A9X1FVU3</accession>
<reference evidence="2" key="1">
    <citation type="submission" date="2021-07" db="EMBL/GenBank/DDBJ databases">
        <title>Roseobacter insulae sp. nov., isolated from a tidal flat.</title>
        <authorList>
            <person name="Park S."/>
            <person name="Yoon J.-H."/>
        </authorList>
    </citation>
    <scope>NUCLEOTIDE SEQUENCE</scope>
    <source>
        <strain evidence="2">YSTF-M11</strain>
    </source>
</reference>
<proteinExistence type="predicted"/>
<evidence type="ECO:0000256" key="1">
    <source>
        <dbReference type="SAM" id="MobiDB-lite"/>
    </source>
</evidence>
<keyword evidence="3" id="KW-1185">Reference proteome</keyword>
<organism evidence="2 3">
    <name type="scientific">Roseobacter insulae</name>
    <dbReference type="NCBI Taxonomy" id="2859783"/>
    <lineage>
        <taxon>Bacteria</taxon>
        <taxon>Pseudomonadati</taxon>
        <taxon>Pseudomonadota</taxon>
        <taxon>Alphaproteobacteria</taxon>
        <taxon>Rhodobacterales</taxon>
        <taxon>Roseobacteraceae</taxon>
        <taxon>Roseobacter</taxon>
    </lineage>
</organism>
<dbReference type="Proteomes" id="UP001138661">
    <property type="component" value="Unassembled WGS sequence"/>
</dbReference>
<name>A0A9X1FVU3_9RHOB</name>
<protein>
    <submittedName>
        <fullName evidence="2">Uncharacterized protein</fullName>
    </submittedName>
</protein>
<dbReference type="AlphaFoldDB" id="A0A9X1FVU3"/>
<evidence type="ECO:0000313" key="2">
    <source>
        <dbReference type="EMBL" id="MBW4708651.1"/>
    </source>
</evidence>
<comment type="caution">
    <text evidence="2">The sequence shown here is derived from an EMBL/GenBank/DDBJ whole genome shotgun (WGS) entry which is preliminary data.</text>
</comment>
<feature type="region of interest" description="Disordered" evidence="1">
    <location>
        <begin position="1"/>
        <end position="30"/>
    </location>
</feature>
<dbReference type="EMBL" id="JAHXDN010000003">
    <property type="protein sequence ID" value="MBW4708651.1"/>
    <property type="molecule type" value="Genomic_DNA"/>
</dbReference>
<sequence>MEVGHHRHGEGVSSMRRMPAQPRSEKEARARTVRKLKALKKSNSRYLNDIAGYWDEGPISGAIDGLFSDLDAAIDGVLEAVDEEIRRWAEEPELW</sequence>